<sequence>MKPIRLDGQSLTRDQLVEIAFGASVGLDADALKAVARAADFLAEQVRREEPIYGVSTGFGSNADKLLGAHPLRDELPGAVKSGRSLHEELQHNLIITHAVCVGEPMSAEVVRAMLGIRINTLLRGHSGIRVQTLESMAAMLNAGIVPVVPELGSVGASGDLAPLSHLALVLLGGGEAFFQGERMPGARALELAGLTPVRLSYKEGLALNNGTAQMLAMGVLSLHRLDALLDTADLAAAMTIDAFAGRLGAFAEEVHALRPHPGQVHVAGRLRALLSGSTLADIPYHLVPKFRQWLPQSWDTAESQALRFDIGWDWVPSDQRHGREKFYNRFRPFRGGKKHQPQDSYSLRCIPQVHGAVRDAVAQAKRVLEIELNSVTDNPLVFPDKPDAAHVEEQVISAGHFHGMPLALAMSYVKASIPVLASISERRLNKLVDPATNDGLPAFLIGNEDGTESGHMIVQYTAAAIVNDLVSRANPASVYSIPTSANAEDHVSMGANEARQVLAMTRDLGKVLALELYSAAQALDLRMDMINAARDLSTRADAAGFAIKVQGGTPAADSAFLDEVEGLRAELAGSGEFHPGRAVAAAHAALRGEIPFLERDRAMDGEVATAVRLVESGTLLDAARRALSAH</sequence>
<dbReference type="SUPFAM" id="SSF48557">
    <property type="entry name" value="L-aspartase-like"/>
    <property type="match status" value="1"/>
</dbReference>
<evidence type="ECO:0000313" key="1">
    <source>
        <dbReference type="EMBL" id="NDK37606.1"/>
    </source>
</evidence>
<proteinExistence type="predicted"/>
<dbReference type="PANTHER" id="PTHR10362">
    <property type="entry name" value="HISTIDINE AMMONIA-LYASE"/>
    <property type="match status" value="1"/>
</dbReference>
<dbReference type="EMBL" id="QOVG01000001">
    <property type="protein sequence ID" value="NDK37606.1"/>
    <property type="molecule type" value="Genomic_DNA"/>
</dbReference>
<dbReference type="Gene3D" id="1.10.275.10">
    <property type="entry name" value="Fumarase/aspartase (N-terminal domain)"/>
    <property type="match status" value="1"/>
</dbReference>
<protein>
    <submittedName>
        <fullName evidence="1">Aromatic amino acid lyase</fullName>
    </submittedName>
</protein>
<keyword evidence="1" id="KW-0456">Lyase</keyword>
<gene>
    <name evidence="1" type="ORF">DT603_01935</name>
</gene>
<dbReference type="Proteomes" id="UP001429354">
    <property type="component" value="Unassembled WGS sequence"/>
</dbReference>
<dbReference type="InterPro" id="IPR008948">
    <property type="entry name" value="L-Aspartase-like"/>
</dbReference>
<dbReference type="PROSITE" id="PS00488">
    <property type="entry name" value="PAL_HISTIDASE"/>
    <property type="match status" value="1"/>
</dbReference>
<dbReference type="InterPro" id="IPR022313">
    <property type="entry name" value="Phe/His_NH3-lyase_AS"/>
</dbReference>
<dbReference type="CDD" id="cd00332">
    <property type="entry name" value="PAL-HAL"/>
    <property type="match status" value="1"/>
</dbReference>
<accession>A0ABX0ABG5</accession>
<keyword evidence="2" id="KW-1185">Reference proteome</keyword>
<dbReference type="Gene3D" id="1.20.200.10">
    <property type="entry name" value="Fumarase/aspartase (Central domain)"/>
    <property type="match status" value="1"/>
</dbReference>
<dbReference type="InterPro" id="IPR024083">
    <property type="entry name" value="Fumarase/histidase_N"/>
</dbReference>
<dbReference type="RefSeq" id="WP_162348153.1">
    <property type="nucleotide sequence ID" value="NZ_QOVG01000001.1"/>
</dbReference>
<evidence type="ECO:0000313" key="2">
    <source>
        <dbReference type="Proteomes" id="UP001429354"/>
    </source>
</evidence>
<organism evidence="1 2">
    <name type="scientific">Pseudoxanthomonas gei</name>
    <dbReference type="NCBI Taxonomy" id="1383030"/>
    <lineage>
        <taxon>Bacteria</taxon>
        <taxon>Pseudomonadati</taxon>
        <taxon>Pseudomonadota</taxon>
        <taxon>Gammaproteobacteria</taxon>
        <taxon>Lysobacterales</taxon>
        <taxon>Lysobacteraceae</taxon>
        <taxon>Pseudoxanthomonas</taxon>
    </lineage>
</organism>
<dbReference type="Pfam" id="PF00221">
    <property type="entry name" value="Lyase_aromatic"/>
    <property type="match status" value="1"/>
</dbReference>
<reference evidence="1 2" key="1">
    <citation type="submission" date="2018-07" db="EMBL/GenBank/DDBJ databases">
        <title>Whole genome Sequencing of Pseudoxanthomonas gei KCTC 32298 (T).</title>
        <authorList>
            <person name="Kumar S."/>
            <person name="Bansal K."/>
            <person name="Kaur A."/>
            <person name="Patil P."/>
            <person name="Sharma S."/>
            <person name="Patil P.B."/>
        </authorList>
    </citation>
    <scope>NUCLEOTIDE SEQUENCE [LARGE SCALE GENOMIC DNA]</scope>
    <source>
        <strain evidence="1 2">KCTC 32298</strain>
    </source>
</reference>
<dbReference type="InterPro" id="IPR001106">
    <property type="entry name" value="Aromatic_Lyase"/>
</dbReference>
<comment type="caution">
    <text evidence="1">The sequence shown here is derived from an EMBL/GenBank/DDBJ whole genome shotgun (WGS) entry which is preliminary data.</text>
</comment>
<dbReference type="GO" id="GO:0016829">
    <property type="term" value="F:lyase activity"/>
    <property type="evidence" value="ECO:0007669"/>
    <property type="project" value="UniProtKB-KW"/>
</dbReference>
<name>A0ABX0ABG5_9GAMM</name>